<evidence type="ECO:0000313" key="1">
    <source>
        <dbReference type="EMBL" id="CAG6782657.1"/>
    </source>
</evidence>
<reference evidence="1" key="1">
    <citation type="submission" date="2021-05" db="EMBL/GenBank/DDBJ databases">
        <authorList>
            <person name="Alioto T."/>
            <person name="Alioto T."/>
            <person name="Gomez Garrido J."/>
        </authorList>
    </citation>
    <scope>NUCLEOTIDE SEQUENCE</scope>
</reference>
<sequence>MIKQDILFLSNILRQKGRYFVTKQRLIVFPDLSLHFCVCILVEFTISYQYSQVLVINMSCVPQNGHYDRSQLFNSNQRETLLEHFVQLSVSVSPFLLSNLFDVRYQFVT</sequence>
<name>A0A8D9BGC2_9HEMI</name>
<dbReference type="EMBL" id="HBUF01628505">
    <property type="protein sequence ID" value="CAG6782657.1"/>
    <property type="molecule type" value="Transcribed_RNA"/>
</dbReference>
<protein>
    <submittedName>
        <fullName evidence="1">Uncharacterized protein</fullName>
    </submittedName>
</protein>
<organism evidence="1">
    <name type="scientific">Cacopsylla melanoneura</name>
    <dbReference type="NCBI Taxonomy" id="428564"/>
    <lineage>
        <taxon>Eukaryota</taxon>
        <taxon>Metazoa</taxon>
        <taxon>Ecdysozoa</taxon>
        <taxon>Arthropoda</taxon>
        <taxon>Hexapoda</taxon>
        <taxon>Insecta</taxon>
        <taxon>Pterygota</taxon>
        <taxon>Neoptera</taxon>
        <taxon>Paraneoptera</taxon>
        <taxon>Hemiptera</taxon>
        <taxon>Sternorrhyncha</taxon>
        <taxon>Psylloidea</taxon>
        <taxon>Psyllidae</taxon>
        <taxon>Psyllinae</taxon>
        <taxon>Cacopsylla</taxon>
    </lineage>
</organism>
<proteinExistence type="predicted"/>
<accession>A0A8D9BGC2</accession>
<dbReference type="AlphaFoldDB" id="A0A8D9BGC2"/>
<dbReference type="EMBL" id="HBUF01628506">
    <property type="protein sequence ID" value="CAG6782659.1"/>
    <property type="molecule type" value="Transcribed_RNA"/>
</dbReference>
<dbReference type="EMBL" id="HBUF01628507">
    <property type="protein sequence ID" value="CAG6782661.1"/>
    <property type="molecule type" value="Transcribed_RNA"/>
</dbReference>